<dbReference type="InterPro" id="IPR001810">
    <property type="entry name" value="F-box_dom"/>
</dbReference>
<dbReference type="AlphaFoldDB" id="A0A9P3PN96"/>
<dbReference type="SUPFAM" id="SSF81383">
    <property type="entry name" value="F-box domain"/>
    <property type="match status" value="1"/>
</dbReference>
<reference evidence="2" key="1">
    <citation type="submission" date="2022-07" db="EMBL/GenBank/DDBJ databases">
        <title>The genome of Lyophyllum shimeji provides insight into the initial evolution of ectomycorrhizal fungal genome.</title>
        <authorList>
            <person name="Kobayashi Y."/>
            <person name="Shibata T."/>
            <person name="Hirakawa H."/>
            <person name="Shigenobu S."/>
            <person name="Nishiyama T."/>
            <person name="Yamada A."/>
            <person name="Hasebe M."/>
            <person name="Kawaguchi M."/>
        </authorList>
    </citation>
    <scope>NUCLEOTIDE SEQUENCE</scope>
    <source>
        <strain evidence="2">AT787</strain>
    </source>
</reference>
<gene>
    <name evidence="2" type="ORF">LshimejAT787_0601600</name>
</gene>
<proteinExistence type="predicted"/>
<keyword evidence="3" id="KW-1185">Reference proteome</keyword>
<organism evidence="2 3">
    <name type="scientific">Lyophyllum shimeji</name>
    <name type="common">Hon-shimeji</name>
    <name type="synonym">Tricholoma shimeji</name>
    <dbReference type="NCBI Taxonomy" id="47721"/>
    <lineage>
        <taxon>Eukaryota</taxon>
        <taxon>Fungi</taxon>
        <taxon>Dikarya</taxon>
        <taxon>Basidiomycota</taxon>
        <taxon>Agaricomycotina</taxon>
        <taxon>Agaricomycetes</taxon>
        <taxon>Agaricomycetidae</taxon>
        <taxon>Agaricales</taxon>
        <taxon>Tricholomatineae</taxon>
        <taxon>Lyophyllaceae</taxon>
        <taxon>Lyophyllum</taxon>
    </lineage>
</organism>
<dbReference type="Proteomes" id="UP001063166">
    <property type="component" value="Unassembled WGS sequence"/>
</dbReference>
<evidence type="ECO:0000313" key="3">
    <source>
        <dbReference type="Proteomes" id="UP001063166"/>
    </source>
</evidence>
<dbReference type="OrthoDB" id="3054030at2759"/>
<dbReference type="EMBL" id="BRPK01000006">
    <property type="protein sequence ID" value="GLB38998.1"/>
    <property type="molecule type" value="Genomic_DNA"/>
</dbReference>
<comment type="caution">
    <text evidence="2">The sequence shown here is derived from an EMBL/GenBank/DDBJ whole genome shotgun (WGS) entry which is preliminary data.</text>
</comment>
<evidence type="ECO:0000259" key="1">
    <source>
        <dbReference type="PROSITE" id="PS50181"/>
    </source>
</evidence>
<name>A0A9P3PN96_LYOSH</name>
<protein>
    <recommendedName>
        <fullName evidence="1">F-box domain-containing protein</fullName>
    </recommendedName>
</protein>
<feature type="domain" description="F-box" evidence="1">
    <location>
        <begin position="5"/>
        <end position="50"/>
    </location>
</feature>
<sequence>MKQKAWPLSRAPDKALREILKRFGTADLFRLALVSKRLHCLALPIIFRRHGFTEETQTIRVSLPRDLVIGGFIDALRIALSMCVKPAVSLLRVDFGEPHLPTDFGRIFDVISKLSVIHEVVLAFEDPNATHAADEERWASIFEMLCTALKTKSCTRLQVSRKSHGDIQVYHVLVTERRPYPESRGARSLGLMRHIVGLPSKTVNTSRVHLIKDPSLQDTGMIQGRRLALYSLEVNHSKAFFEEAFPIP</sequence>
<dbReference type="PROSITE" id="PS50181">
    <property type="entry name" value="FBOX"/>
    <property type="match status" value="1"/>
</dbReference>
<evidence type="ECO:0000313" key="2">
    <source>
        <dbReference type="EMBL" id="GLB38998.1"/>
    </source>
</evidence>
<dbReference type="Pfam" id="PF00646">
    <property type="entry name" value="F-box"/>
    <property type="match status" value="1"/>
</dbReference>
<accession>A0A9P3PN96</accession>
<dbReference type="InterPro" id="IPR036047">
    <property type="entry name" value="F-box-like_dom_sf"/>
</dbReference>